<dbReference type="AlphaFoldDB" id="A0A7X0Y7F8"/>
<protein>
    <submittedName>
        <fullName evidence="2">Uncharacterized protein</fullName>
    </submittedName>
</protein>
<organism evidence="2 3">
    <name type="scientific">Listeria grandensis</name>
    <dbReference type="NCBI Taxonomy" id="1494963"/>
    <lineage>
        <taxon>Bacteria</taxon>
        <taxon>Bacillati</taxon>
        <taxon>Bacillota</taxon>
        <taxon>Bacilli</taxon>
        <taxon>Bacillales</taxon>
        <taxon>Listeriaceae</taxon>
        <taxon>Listeria</taxon>
    </lineage>
</organism>
<reference evidence="2 3" key="1">
    <citation type="submission" date="2020-03" db="EMBL/GenBank/DDBJ databases">
        <title>Soil Listeria distribution.</title>
        <authorList>
            <person name="Liao J."/>
            <person name="Wiedmann M."/>
        </authorList>
    </citation>
    <scope>NUCLEOTIDE SEQUENCE [LARGE SCALE GENOMIC DNA]</scope>
    <source>
        <strain evidence="2 3">FSL L7-0741</strain>
    </source>
</reference>
<comment type="caution">
    <text evidence="2">The sequence shown here is derived from an EMBL/GenBank/DDBJ whole genome shotgun (WGS) entry which is preliminary data.</text>
</comment>
<name>A0A7X0Y7F8_9LIST</name>
<gene>
    <name evidence="2" type="ORF">HCA69_16300</name>
</gene>
<evidence type="ECO:0000313" key="2">
    <source>
        <dbReference type="EMBL" id="MBC1937924.1"/>
    </source>
</evidence>
<evidence type="ECO:0000313" key="3">
    <source>
        <dbReference type="Proteomes" id="UP000535908"/>
    </source>
</evidence>
<dbReference type="EMBL" id="JAARWN010000031">
    <property type="protein sequence ID" value="MBC1937924.1"/>
    <property type="molecule type" value="Genomic_DNA"/>
</dbReference>
<dbReference type="Proteomes" id="UP000535908">
    <property type="component" value="Unassembled WGS sequence"/>
</dbReference>
<accession>A0A7X0Y7F8</accession>
<proteinExistence type="predicted"/>
<dbReference type="RefSeq" id="WP_185528097.1">
    <property type="nucleotide sequence ID" value="NZ_JAARWN010000031.1"/>
</dbReference>
<sequence length="68" mass="8042">MNMSEFMSRSITTTEKVTFENVNETPAVKQRKRAEKAERKAVEKRLRDQQIKRSTLRQNSLIQGKEFL</sequence>
<feature type="compositionally biased region" description="Basic and acidic residues" evidence="1">
    <location>
        <begin position="35"/>
        <end position="50"/>
    </location>
</feature>
<evidence type="ECO:0000256" key="1">
    <source>
        <dbReference type="SAM" id="MobiDB-lite"/>
    </source>
</evidence>
<feature type="region of interest" description="Disordered" evidence="1">
    <location>
        <begin position="22"/>
        <end position="50"/>
    </location>
</feature>